<gene>
    <name evidence="1" type="ORF">WN51_12703</name>
</gene>
<name>A0A0N0BGM2_9HYME</name>
<accession>A0A0N0BGM2</accession>
<sequence length="268" mass="31175">MVQQNRTIIHFEAIVEQNRAFSFPKTNSNNQDYLIDQFDDVNQSGVQKPTTKQRDPLSRRWKTKFKPEINRVVVSLANNAEIMFAFGQIRENEPALESTSHPPSGTIENSLLLNLILNPLTAPQKHENRRCTRQNTIIRPVNKFLRRALDEIELSDRFPGIAFWLRSKSLRRHRRKTTSWYLEFLGANRQMKKQSNDPKLGFQGLFLHSLQSLQANKRQGRISPSETARRLITNYRVTKCQPPTATRRPGIIDEPAENYLARTLRLNE</sequence>
<organism evidence="1 2">
    <name type="scientific">Melipona quadrifasciata</name>
    <dbReference type="NCBI Taxonomy" id="166423"/>
    <lineage>
        <taxon>Eukaryota</taxon>
        <taxon>Metazoa</taxon>
        <taxon>Ecdysozoa</taxon>
        <taxon>Arthropoda</taxon>
        <taxon>Hexapoda</taxon>
        <taxon>Insecta</taxon>
        <taxon>Pterygota</taxon>
        <taxon>Neoptera</taxon>
        <taxon>Endopterygota</taxon>
        <taxon>Hymenoptera</taxon>
        <taxon>Apocrita</taxon>
        <taxon>Aculeata</taxon>
        <taxon>Apoidea</taxon>
        <taxon>Anthophila</taxon>
        <taxon>Apidae</taxon>
        <taxon>Melipona</taxon>
    </lineage>
</organism>
<reference evidence="1 2" key="1">
    <citation type="submission" date="2015-07" db="EMBL/GenBank/DDBJ databases">
        <title>The genome of Melipona quadrifasciata.</title>
        <authorList>
            <person name="Pan H."/>
            <person name="Kapheim K."/>
        </authorList>
    </citation>
    <scope>NUCLEOTIDE SEQUENCE [LARGE SCALE GENOMIC DNA]</scope>
    <source>
        <strain evidence="1">0111107301</strain>
        <tissue evidence="1">Whole body</tissue>
    </source>
</reference>
<dbReference type="Proteomes" id="UP000053105">
    <property type="component" value="Unassembled WGS sequence"/>
</dbReference>
<keyword evidence="2" id="KW-1185">Reference proteome</keyword>
<protein>
    <submittedName>
        <fullName evidence="1">Uncharacterized protein</fullName>
    </submittedName>
</protein>
<dbReference type="EMBL" id="KQ435775">
    <property type="protein sequence ID" value="KOX75018.1"/>
    <property type="molecule type" value="Genomic_DNA"/>
</dbReference>
<evidence type="ECO:0000313" key="1">
    <source>
        <dbReference type="EMBL" id="KOX75018.1"/>
    </source>
</evidence>
<proteinExistence type="predicted"/>
<evidence type="ECO:0000313" key="2">
    <source>
        <dbReference type="Proteomes" id="UP000053105"/>
    </source>
</evidence>
<dbReference type="AlphaFoldDB" id="A0A0N0BGM2"/>